<proteinExistence type="predicted"/>
<dbReference type="PROSITE" id="PS51123">
    <property type="entry name" value="OMPA_2"/>
    <property type="match status" value="1"/>
</dbReference>
<dbReference type="InterPro" id="IPR025665">
    <property type="entry name" value="Beta-barrel_OMP_2"/>
</dbReference>
<dbReference type="EMBL" id="JBBNFP010000080">
    <property type="protein sequence ID" value="MEQ2487772.1"/>
    <property type="molecule type" value="Genomic_DNA"/>
</dbReference>
<keyword evidence="3" id="KW-0998">Cell outer membrane</keyword>
<dbReference type="CDD" id="cd07185">
    <property type="entry name" value="OmpA_C-like"/>
    <property type="match status" value="1"/>
</dbReference>
<evidence type="ECO:0000256" key="5">
    <source>
        <dbReference type="SAM" id="SignalP"/>
    </source>
</evidence>
<evidence type="ECO:0000256" key="2">
    <source>
        <dbReference type="ARBA" id="ARBA00023136"/>
    </source>
</evidence>
<dbReference type="RefSeq" id="WP_215760851.1">
    <property type="nucleotide sequence ID" value="NZ_JAHKBE010000084.1"/>
</dbReference>
<evidence type="ECO:0000256" key="3">
    <source>
        <dbReference type="ARBA" id="ARBA00023237"/>
    </source>
</evidence>
<organism evidence="7 8">
    <name type="scientific">Hallella faecis</name>
    <dbReference type="NCBI Taxonomy" id="2841596"/>
    <lineage>
        <taxon>Bacteria</taxon>
        <taxon>Pseudomonadati</taxon>
        <taxon>Bacteroidota</taxon>
        <taxon>Bacteroidia</taxon>
        <taxon>Bacteroidales</taxon>
        <taxon>Prevotellaceae</taxon>
        <taxon>Hallella</taxon>
    </lineage>
</organism>
<reference evidence="7 8" key="1">
    <citation type="submission" date="2024-04" db="EMBL/GenBank/DDBJ databases">
        <title>Human intestinal bacterial collection.</title>
        <authorList>
            <person name="Pauvert C."/>
            <person name="Hitch T.C.A."/>
            <person name="Clavel T."/>
        </authorList>
    </citation>
    <scope>NUCLEOTIDE SEQUENCE [LARGE SCALE GENOMIC DNA]</scope>
    <source>
        <strain evidence="7 8">CLA-AA-H145</strain>
    </source>
</reference>
<dbReference type="InterPro" id="IPR006665">
    <property type="entry name" value="OmpA-like"/>
</dbReference>
<protein>
    <submittedName>
        <fullName evidence="7">OmpA family protein</fullName>
    </submittedName>
</protein>
<evidence type="ECO:0000313" key="7">
    <source>
        <dbReference type="EMBL" id="MEQ2487772.1"/>
    </source>
</evidence>
<dbReference type="Gene3D" id="3.30.1330.60">
    <property type="entry name" value="OmpA-like domain"/>
    <property type="match status" value="1"/>
</dbReference>
<comment type="caution">
    <text evidence="7">The sequence shown here is derived from an EMBL/GenBank/DDBJ whole genome shotgun (WGS) entry which is preliminary data.</text>
</comment>
<evidence type="ECO:0000256" key="1">
    <source>
        <dbReference type="ARBA" id="ARBA00004442"/>
    </source>
</evidence>
<keyword evidence="8" id="KW-1185">Reference proteome</keyword>
<dbReference type="SUPFAM" id="SSF103088">
    <property type="entry name" value="OmpA-like"/>
    <property type="match status" value="1"/>
</dbReference>
<keyword evidence="2 4" id="KW-0472">Membrane</keyword>
<dbReference type="PRINTS" id="PR01021">
    <property type="entry name" value="OMPADOMAIN"/>
</dbReference>
<dbReference type="InterPro" id="IPR006664">
    <property type="entry name" value="OMP_bac"/>
</dbReference>
<dbReference type="PANTHER" id="PTHR30329:SF21">
    <property type="entry name" value="LIPOPROTEIN YIAD-RELATED"/>
    <property type="match status" value="1"/>
</dbReference>
<dbReference type="Pfam" id="PF13568">
    <property type="entry name" value="OMP_b-brl_2"/>
    <property type="match status" value="1"/>
</dbReference>
<feature type="signal peptide" evidence="5">
    <location>
        <begin position="1"/>
        <end position="25"/>
    </location>
</feature>
<dbReference type="PANTHER" id="PTHR30329">
    <property type="entry name" value="STATOR ELEMENT OF FLAGELLAR MOTOR COMPLEX"/>
    <property type="match status" value="1"/>
</dbReference>
<dbReference type="Proteomes" id="UP001487296">
    <property type="component" value="Unassembled WGS sequence"/>
</dbReference>
<feature type="chain" id="PRO_5046238927" evidence="5">
    <location>
        <begin position="26"/>
        <end position="438"/>
    </location>
</feature>
<dbReference type="InterPro" id="IPR036737">
    <property type="entry name" value="OmpA-like_sf"/>
</dbReference>
<keyword evidence="5" id="KW-0732">Signal</keyword>
<accession>A0ABV1FTR6</accession>
<evidence type="ECO:0000259" key="6">
    <source>
        <dbReference type="PROSITE" id="PS51123"/>
    </source>
</evidence>
<gene>
    <name evidence="7" type="ORF">AAAT34_12070</name>
</gene>
<name>A0ABV1FTR6_9BACT</name>
<evidence type="ECO:0000256" key="4">
    <source>
        <dbReference type="PROSITE-ProRule" id="PRU00473"/>
    </source>
</evidence>
<dbReference type="InterPro" id="IPR050330">
    <property type="entry name" value="Bact_OuterMem_StrucFunc"/>
</dbReference>
<dbReference type="Pfam" id="PF00691">
    <property type="entry name" value="OmpA"/>
    <property type="match status" value="1"/>
</dbReference>
<dbReference type="PRINTS" id="PR01023">
    <property type="entry name" value="NAFLGMOTY"/>
</dbReference>
<feature type="domain" description="OmpA-like" evidence="6">
    <location>
        <begin position="323"/>
        <end position="438"/>
    </location>
</feature>
<comment type="subcellular location">
    <subcellularLocation>
        <location evidence="1">Cell outer membrane</location>
    </subcellularLocation>
</comment>
<evidence type="ECO:0000313" key="8">
    <source>
        <dbReference type="Proteomes" id="UP001487296"/>
    </source>
</evidence>
<sequence length="438" mass="49296">MKKGLQRKMALSLGLALCVALSATAQEANEFQAENTQSNWYLGIGGGYRFNKMSYSDLDKDDFPSNKMTGSGIFSIFVNGEFGKNRQFGVRPQVTFLNRGGKLSGIFREDNAYEESKINNLFYTIKAHYIDLRVPFIFNFGKADSKIRPYVYVAPVFGLCTGGNIKLQAEMEDYKYAGYELDITKANLNSTYFAGQAGVGVKFAIPVADTKCYFGLEAAYEYGFTDTYAGKEKDSKANDILHLYNDNYQIDGNRKFSGIELQATLAIPFDIFKKKPAKTEPKTEPVVTEPVVEETYTVPVAKPEKPCYTLEEIDEMMAKNESVDGKTICAIDAITFEFGKSNIKPESYDYLDKLAQTLRRSNRHVEVKGHTDNVGGDEFNMNLSRDRAKAVVNYLVSKGVNPDKLTYSYYGMRRPLSDNDTEEGRAKNRRVEFTIMNN</sequence>